<dbReference type="Proteomes" id="UP000824261">
    <property type="component" value="Unassembled WGS sequence"/>
</dbReference>
<evidence type="ECO:0000313" key="1">
    <source>
        <dbReference type="EMBL" id="HIR01804.1"/>
    </source>
</evidence>
<gene>
    <name evidence="1" type="ORF">IAA69_06035</name>
</gene>
<name>A0A9D1D348_9ACTN</name>
<accession>A0A9D1D348</accession>
<dbReference type="EMBL" id="DVGB01000075">
    <property type="protein sequence ID" value="HIR01804.1"/>
    <property type="molecule type" value="Genomic_DNA"/>
</dbReference>
<reference evidence="1" key="2">
    <citation type="journal article" date="2021" name="PeerJ">
        <title>Extensive microbial diversity within the chicken gut microbiome revealed by metagenomics and culture.</title>
        <authorList>
            <person name="Gilroy R."/>
            <person name="Ravi A."/>
            <person name="Getino M."/>
            <person name="Pursley I."/>
            <person name="Horton D.L."/>
            <person name="Alikhan N.F."/>
            <person name="Baker D."/>
            <person name="Gharbi K."/>
            <person name="Hall N."/>
            <person name="Watson M."/>
            <person name="Adriaenssens E.M."/>
            <person name="Foster-Nyarko E."/>
            <person name="Jarju S."/>
            <person name="Secka A."/>
            <person name="Antonio M."/>
            <person name="Oren A."/>
            <person name="Chaudhuri R.R."/>
            <person name="La Ragione R."/>
            <person name="Hildebrand F."/>
            <person name="Pallen M.J."/>
        </authorList>
    </citation>
    <scope>NUCLEOTIDE SEQUENCE</scope>
    <source>
        <strain evidence="1">ChiGjej1B1-2707</strain>
    </source>
</reference>
<dbReference type="GO" id="GO:0003677">
    <property type="term" value="F:DNA binding"/>
    <property type="evidence" value="ECO:0007669"/>
    <property type="project" value="InterPro"/>
</dbReference>
<dbReference type="AlphaFoldDB" id="A0A9D1D348"/>
<evidence type="ECO:0000313" key="2">
    <source>
        <dbReference type="Proteomes" id="UP000824261"/>
    </source>
</evidence>
<organism evidence="1 2">
    <name type="scientific">Candidatus Aveggerthella stercoripullorum</name>
    <dbReference type="NCBI Taxonomy" id="2840688"/>
    <lineage>
        <taxon>Bacteria</taxon>
        <taxon>Bacillati</taxon>
        <taxon>Actinomycetota</taxon>
        <taxon>Coriobacteriia</taxon>
        <taxon>Eggerthellales</taxon>
        <taxon>Eggerthellaceae</taxon>
        <taxon>Eggerthellaceae incertae sedis</taxon>
        <taxon>Candidatus Aveggerthella</taxon>
    </lineage>
</organism>
<reference evidence="1" key="1">
    <citation type="submission" date="2020-10" db="EMBL/GenBank/DDBJ databases">
        <authorList>
            <person name="Gilroy R."/>
        </authorList>
    </citation>
    <scope>NUCLEOTIDE SEQUENCE</scope>
    <source>
        <strain evidence="1">ChiGjej1B1-2707</strain>
    </source>
</reference>
<comment type="caution">
    <text evidence="1">The sequence shown here is derived from an EMBL/GenBank/DDBJ whole genome shotgun (WGS) entry which is preliminary data.</text>
</comment>
<dbReference type="SUPFAM" id="SSF47413">
    <property type="entry name" value="lambda repressor-like DNA-binding domains"/>
    <property type="match status" value="1"/>
</dbReference>
<proteinExistence type="predicted"/>
<dbReference type="InterPro" id="IPR010982">
    <property type="entry name" value="Lambda_DNA-bd_dom_sf"/>
</dbReference>
<sequence length="70" mass="8134">MDNWLVKARKASGLTAERCAEVLGCPCADYLHLERHPGDITLNELHALRREFNAEARRIVWGWLREFEAQ</sequence>
<protein>
    <submittedName>
        <fullName evidence="1">Uncharacterized protein</fullName>
    </submittedName>
</protein>